<dbReference type="GO" id="GO:0016874">
    <property type="term" value="F:ligase activity"/>
    <property type="evidence" value="ECO:0007669"/>
    <property type="project" value="UniProtKB-KW"/>
</dbReference>
<dbReference type="InterPro" id="IPR036443">
    <property type="entry name" value="Znf_RanBP2_sf"/>
</dbReference>
<keyword evidence="5" id="KW-0479">Metal-binding</keyword>
<evidence type="ECO:0000256" key="13">
    <source>
        <dbReference type="ARBA" id="ARBA00023132"/>
    </source>
</evidence>
<dbReference type="Gene3D" id="2.30.29.30">
    <property type="entry name" value="Pleckstrin-homology domain (PH domain)/Phosphotyrosine-binding domain (PTB)"/>
    <property type="match status" value="2"/>
</dbReference>
<comment type="similarity">
    <text evidence="16">Belongs to the NUP153 family.</text>
</comment>
<dbReference type="Pfam" id="PF00641">
    <property type="entry name" value="Zn_ribbon_RanBP"/>
    <property type="match status" value="3"/>
</dbReference>
<dbReference type="GO" id="GO:0008270">
    <property type="term" value="F:zinc ion binding"/>
    <property type="evidence" value="ECO:0007669"/>
    <property type="project" value="UniProtKB-KW"/>
</dbReference>
<dbReference type="SUPFAM" id="SSF90209">
    <property type="entry name" value="Ran binding protein zinc finger-like"/>
    <property type="match status" value="2"/>
</dbReference>
<feature type="domain" description="RanBD1" evidence="22">
    <location>
        <begin position="277"/>
        <end position="411"/>
    </location>
</feature>
<keyword evidence="8" id="KW-0509">mRNA transport</keyword>
<dbReference type="Proteomes" id="UP000596742">
    <property type="component" value="Unassembled WGS sequence"/>
</dbReference>
<evidence type="ECO:0000256" key="19">
    <source>
        <dbReference type="ARBA" id="ARBA00079437"/>
    </source>
</evidence>
<evidence type="ECO:0000256" key="16">
    <source>
        <dbReference type="ARBA" id="ARBA00060842"/>
    </source>
</evidence>
<feature type="compositionally biased region" description="Polar residues" evidence="21">
    <location>
        <begin position="205"/>
        <end position="234"/>
    </location>
</feature>
<accession>A0A8B6BW41</accession>
<dbReference type="SMART" id="SM00160">
    <property type="entry name" value="RanBD"/>
    <property type="match status" value="2"/>
</dbReference>
<dbReference type="InterPro" id="IPR001876">
    <property type="entry name" value="Znf_RanBP2"/>
</dbReference>
<evidence type="ECO:0000256" key="6">
    <source>
        <dbReference type="ARBA" id="ARBA00022737"/>
    </source>
</evidence>
<feature type="region of interest" description="Disordered" evidence="21">
    <location>
        <begin position="205"/>
        <end position="238"/>
    </location>
</feature>
<dbReference type="InterPro" id="IPR000156">
    <property type="entry name" value="Ran_bind_dom"/>
</dbReference>
<evidence type="ECO:0000256" key="7">
    <source>
        <dbReference type="ARBA" id="ARBA00022771"/>
    </source>
</evidence>
<dbReference type="GO" id="GO:0015031">
    <property type="term" value="P:protein transport"/>
    <property type="evidence" value="ECO:0007669"/>
    <property type="project" value="UniProtKB-KW"/>
</dbReference>
<dbReference type="Pfam" id="PF00638">
    <property type="entry name" value="Ran_BP1"/>
    <property type="match status" value="2"/>
</dbReference>
<keyword evidence="12" id="KW-0238">DNA-binding</keyword>
<dbReference type="GO" id="GO:0006913">
    <property type="term" value="P:nucleocytoplasmic transport"/>
    <property type="evidence" value="ECO:0007669"/>
    <property type="project" value="InterPro"/>
</dbReference>
<evidence type="ECO:0000256" key="11">
    <source>
        <dbReference type="ARBA" id="ARBA00023010"/>
    </source>
</evidence>
<comment type="subcellular location">
    <subcellularLocation>
        <location evidence="2">Nucleus membrane</location>
    </subcellularLocation>
    <subcellularLocation>
        <location evidence="3">Nucleus</location>
        <location evidence="3">Nuclear pore complex</location>
    </subcellularLocation>
</comment>
<dbReference type="InterPro" id="IPR045256">
    <property type="entry name" value="RanBP1_RanBD"/>
</dbReference>
<protein>
    <recommendedName>
        <fullName evidence="17">Nuclear pore complex protein Nup153</fullName>
    </recommendedName>
    <alternativeName>
        <fullName evidence="19">153 kDa nucleoporin</fullName>
    </alternativeName>
    <alternativeName>
        <fullName evidence="18">Nucleoporin Nup153</fullName>
    </alternativeName>
</protein>
<dbReference type="InterPro" id="IPR045255">
    <property type="entry name" value="RanBP1-like"/>
</dbReference>
<comment type="cofactor">
    <cofactor evidence="1">
        <name>Zn(2+)</name>
        <dbReference type="ChEBI" id="CHEBI:29105"/>
    </cofactor>
</comment>
<keyword evidence="24" id="KW-0436">Ligase</keyword>
<feature type="region of interest" description="Disordered" evidence="21">
    <location>
        <begin position="573"/>
        <end position="607"/>
    </location>
</feature>
<sequence length="1080" mass="117640">MDTCTNCKNTVLSDKQTIEVSIEKASEVQVMIEAQKIASQIEKYKQLLKTYKFDGSKILICFATGIQNTIDVFMNSLFKLSVSNEVKFLKLLTDERIPVLNSEQRSSLNQSVGYFWNQQEDTKIKLHRPIFGTSLAAQNVGTERSFSASPSTSPLLDSLLAGTTLPEKTLSYPVSIVTSATSGSSAPKGTFSFGQQPIKTATQSPFSFGQVSSTTPGGGQNLFTSPQKASTTSPGAAGYIFPSPQKENIFAGKSSRETSPVKSPSKIYTDEYEPNVDFKPVIDLPDLVETKTGEEEEEAVFCERANLFRFDDGQWKERGTGELTLLRHKHTKRVRLLMRREQVLKVCANHFLTQEMNLSPIQSSKKSWCWNAQDFSEGEITIEKLAVRFKDEDLAVKFKSIFEKLQSEFDQVKPIQVKIESTRTVNTDKPSLGSIFKKEEGAWSCPACLVSNKSDVQKCAACQILKPGLKPEDVIKTESKPSNVFSSTSGGVRFENTSSEQKSSGFSFQSGAKPTSAADIIFGQTTKGTSSTNPATGSGFKFVGQPVSTVKTTSVADTGKPLLSGGFKFGHLPESENKKATPGAVSFGQTVSSTSTTQPVKSTIDGFTFQSPKPSGFSFGGETKSDTSKPAATFSFKPNAPTASPSPSVTVTEIKNKPFLFKPSTPLDASPVIPKPEHATKVEKKGFGNQFKLKEGSWKCNGCLMSNNSDALKCPVCQTLKPGVTKEEAKSSNQSEKTEGKKGFGDLFKPKEGVCRCDGCLVSNNGDVLKCPACGTLKPGVSKEDLPKETEKSSAFGSTGGGFNFGGKGGFTFGTAGKSDIKAGSGFTFQTTDTAGSGFTFQTRRRRVSFQTTYTAGFNFTRTKSKADKNKADALAKGFNFTLQPSATVTPEKSSSGFNFTLSPSIDADPKSPPTDVEGMYLNKDGDDDHIHFEPIIELPSAVDVVTGEEDEEVLFQHRSKLFRFADGEWKERGLGDIKISKHKENGKVRLLMRRAQIYKICLNHYLTQELELKPMPKTDGKAWIWFAMDFSDGEPAMQQLAVKFKNQEIATGFKKAFDDAKAKLESSVATQESPVRRGG</sequence>
<comment type="caution">
    <text evidence="24">The sequence shown here is derived from an EMBL/GenBank/DDBJ whole genome shotgun (WGS) entry which is preliminary data.</text>
</comment>
<evidence type="ECO:0000256" key="1">
    <source>
        <dbReference type="ARBA" id="ARBA00001947"/>
    </source>
</evidence>
<dbReference type="PROSITE" id="PS01358">
    <property type="entry name" value="ZF_RANBP2_1"/>
    <property type="match status" value="2"/>
</dbReference>
<feature type="compositionally biased region" description="Low complexity" evidence="21">
    <location>
        <begin position="585"/>
        <end position="603"/>
    </location>
</feature>
<dbReference type="GO" id="GO:0005737">
    <property type="term" value="C:cytoplasm"/>
    <property type="evidence" value="ECO:0007669"/>
    <property type="project" value="TreeGrafter"/>
</dbReference>
<evidence type="ECO:0000256" key="10">
    <source>
        <dbReference type="ARBA" id="ARBA00022927"/>
    </source>
</evidence>
<dbReference type="AlphaFoldDB" id="A0A8B6BW41"/>
<evidence type="ECO:0000256" key="17">
    <source>
        <dbReference type="ARBA" id="ARBA00068609"/>
    </source>
</evidence>
<dbReference type="GO" id="GO:0003677">
    <property type="term" value="F:DNA binding"/>
    <property type="evidence" value="ECO:0007669"/>
    <property type="project" value="UniProtKB-KW"/>
</dbReference>
<keyword evidence="9" id="KW-0862">Zinc</keyword>
<keyword evidence="25" id="KW-1185">Reference proteome</keyword>
<evidence type="ECO:0000256" key="12">
    <source>
        <dbReference type="ARBA" id="ARBA00023125"/>
    </source>
</evidence>
<evidence type="ECO:0000259" key="22">
    <source>
        <dbReference type="PROSITE" id="PS50196"/>
    </source>
</evidence>
<dbReference type="GO" id="GO:0031965">
    <property type="term" value="C:nuclear membrane"/>
    <property type="evidence" value="ECO:0007669"/>
    <property type="project" value="UniProtKB-SubCell"/>
</dbReference>
<evidence type="ECO:0000313" key="24">
    <source>
        <dbReference type="EMBL" id="VDH96873.1"/>
    </source>
</evidence>
<keyword evidence="10" id="KW-0653">Protein transport</keyword>
<evidence type="ECO:0000256" key="8">
    <source>
        <dbReference type="ARBA" id="ARBA00022816"/>
    </source>
</evidence>
<evidence type="ECO:0000256" key="5">
    <source>
        <dbReference type="ARBA" id="ARBA00022723"/>
    </source>
</evidence>
<feature type="domain" description="RanBP2-type" evidence="23">
    <location>
        <begin position="694"/>
        <end position="723"/>
    </location>
</feature>
<name>A0A8B6BW41_MYTGA</name>
<dbReference type="InterPro" id="IPR011993">
    <property type="entry name" value="PH-like_dom_sf"/>
</dbReference>
<keyword evidence="14" id="KW-0472">Membrane</keyword>
<keyword evidence="13" id="KW-0906">Nuclear pore complex</keyword>
<evidence type="ECO:0000256" key="18">
    <source>
        <dbReference type="ARBA" id="ARBA00078197"/>
    </source>
</evidence>
<dbReference type="SUPFAM" id="SSF50729">
    <property type="entry name" value="PH domain-like"/>
    <property type="match status" value="2"/>
</dbReference>
<feature type="region of interest" description="Disordered" evidence="21">
    <location>
        <begin position="480"/>
        <end position="510"/>
    </location>
</feature>
<evidence type="ECO:0000256" key="14">
    <source>
        <dbReference type="ARBA" id="ARBA00023136"/>
    </source>
</evidence>
<evidence type="ECO:0000256" key="20">
    <source>
        <dbReference type="PROSITE-ProRule" id="PRU00322"/>
    </source>
</evidence>
<dbReference type="GO" id="GO:0005096">
    <property type="term" value="F:GTPase activator activity"/>
    <property type="evidence" value="ECO:0007669"/>
    <property type="project" value="TreeGrafter"/>
</dbReference>
<dbReference type="PANTHER" id="PTHR23138">
    <property type="entry name" value="RAN BINDING PROTEIN"/>
    <property type="match status" value="1"/>
</dbReference>
<evidence type="ECO:0000256" key="15">
    <source>
        <dbReference type="ARBA" id="ARBA00023242"/>
    </source>
</evidence>
<keyword evidence="7 20" id="KW-0863">Zinc-finger</keyword>
<dbReference type="GO" id="GO:0005643">
    <property type="term" value="C:nuclear pore"/>
    <property type="evidence" value="ECO:0007669"/>
    <property type="project" value="UniProtKB-SubCell"/>
</dbReference>
<dbReference type="CDD" id="cd13179">
    <property type="entry name" value="RanBD_RanBP1"/>
    <property type="match status" value="2"/>
</dbReference>
<organism evidence="24 25">
    <name type="scientific">Mytilus galloprovincialis</name>
    <name type="common">Mediterranean mussel</name>
    <dbReference type="NCBI Taxonomy" id="29158"/>
    <lineage>
        <taxon>Eukaryota</taxon>
        <taxon>Metazoa</taxon>
        <taxon>Spiralia</taxon>
        <taxon>Lophotrochozoa</taxon>
        <taxon>Mollusca</taxon>
        <taxon>Bivalvia</taxon>
        <taxon>Autobranchia</taxon>
        <taxon>Pteriomorphia</taxon>
        <taxon>Mytilida</taxon>
        <taxon>Mytiloidea</taxon>
        <taxon>Mytilidae</taxon>
        <taxon>Mytilinae</taxon>
        <taxon>Mytilus</taxon>
    </lineage>
</organism>
<gene>
    <name evidence="24" type="ORF">MGAL_10B006184</name>
</gene>
<dbReference type="SMART" id="SM00547">
    <property type="entry name" value="ZnF_RBZ"/>
    <property type="match status" value="3"/>
</dbReference>
<dbReference type="FunFam" id="4.10.1060.10:FF:000001">
    <property type="entry name" value="Nuclear pore complex protein Nup153"/>
    <property type="match status" value="1"/>
</dbReference>
<keyword evidence="11" id="KW-0811">Translocation</keyword>
<dbReference type="PROSITE" id="PS50196">
    <property type="entry name" value="RANBD1"/>
    <property type="match status" value="2"/>
</dbReference>
<dbReference type="FunFam" id="2.30.29.30:FF:000018">
    <property type="entry name" value="E3 SUMO-protein ligase RanBP2"/>
    <property type="match status" value="2"/>
</dbReference>
<evidence type="ECO:0000313" key="25">
    <source>
        <dbReference type="Proteomes" id="UP000596742"/>
    </source>
</evidence>
<evidence type="ECO:0000256" key="4">
    <source>
        <dbReference type="ARBA" id="ARBA00022448"/>
    </source>
</evidence>
<dbReference type="PROSITE" id="PS50199">
    <property type="entry name" value="ZF_RANBP2_2"/>
    <property type="match status" value="2"/>
</dbReference>
<reference evidence="24" key="1">
    <citation type="submission" date="2018-11" db="EMBL/GenBank/DDBJ databases">
        <authorList>
            <person name="Alioto T."/>
            <person name="Alioto T."/>
        </authorList>
    </citation>
    <scope>NUCLEOTIDE SEQUENCE</scope>
</reference>
<evidence type="ECO:0000256" key="9">
    <source>
        <dbReference type="ARBA" id="ARBA00022833"/>
    </source>
</evidence>
<evidence type="ECO:0000259" key="23">
    <source>
        <dbReference type="PROSITE" id="PS50199"/>
    </source>
</evidence>
<evidence type="ECO:0000256" key="2">
    <source>
        <dbReference type="ARBA" id="ARBA00004126"/>
    </source>
</evidence>
<feature type="domain" description="RanBP2-type" evidence="23">
    <location>
        <begin position="439"/>
        <end position="468"/>
    </location>
</feature>
<feature type="domain" description="RanBD1" evidence="22">
    <location>
        <begin position="932"/>
        <end position="1067"/>
    </location>
</feature>
<dbReference type="Gene3D" id="4.10.1060.10">
    <property type="entry name" value="Zinc finger, RanBP2-type"/>
    <property type="match status" value="3"/>
</dbReference>
<evidence type="ECO:0000256" key="21">
    <source>
        <dbReference type="SAM" id="MobiDB-lite"/>
    </source>
</evidence>
<dbReference type="PANTHER" id="PTHR23138:SF87">
    <property type="entry name" value="E3 SUMO-PROTEIN LIGASE RANBP2"/>
    <property type="match status" value="1"/>
</dbReference>
<evidence type="ECO:0000256" key="3">
    <source>
        <dbReference type="ARBA" id="ARBA00004567"/>
    </source>
</evidence>
<dbReference type="GO" id="GO:0051028">
    <property type="term" value="P:mRNA transport"/>
    <property type="evidence" value="ECO:0007669"/>
    <property type="project" value="UniProtKB-KW"/>
</dbReference>
<keyword evidence="6" id="KW-0677">Repeat</keyword>
<keyword evidence="4" id="KW-0813">Transport</keyword>
<dbReference type="EMBL" id="UYJE01000832">
    <property type="protein sequence ID" value="VDH96873.1"/>
    <property type="molecule type" value="Genomic_DNA"/>
</dbReference>
<proteinExistence type="inferred from homology"/>
<dbReference type="OrthoDB" id="2357150at2759"/>
<keyword evidence="15" id="KW-0539">Nucleus</keyword>